<keyword evidence="2" id="KW-1185">Reference proteome</keyword>
<protein>
    <submittedName>
        <fullName evidence="1">Uncharacterized protein</fullName>
    </submittedName>
</protein>
<gene>
    <name evidence="1" type="ORF">LMG8286_00528</name>
</gene>
<evidence type="ECO:0000313" key="2">
    <source>
        <dbReference type="Proteomes" id="UP000789359"/>
    </source>
</evidence>
<dbReference type="RefSeq" id="WP_230056312.1">
    <property type="nucleotide sequence ID" value="NZ_CAJHOE010000001.1"/>
</dbReference>
<organism evidence="1 2">
    <name type="scientific">Campylobacter suis</name>
    <dbReference type="NCBI Taxonomy" id="2790657"/>
    <lineage>
        <taxon>Bacteria</taxon>
        <taxon>Pseudomonadati</taxon>
        <taxon>Campylobacterota</taxon>
        <taxon>Epsilonproteobacteria</taxon>
        <taxon>Campylobacterales</taxon>
        <taxon>Campylobacteraceae</taxon>
        <taxon>Campylobacter</taxon>
    </lineage>
</organism>
<reference evidence="1 2" key="1">
    <citation type="submission" date="2020-11" db="EMBL/GenBank/DDBJ databases">
        <authorList>
            <person name="Peeters C."/>
        </authorList>
    </citation>
    <scope>NUCLEOTIDE SEQUENCE [LARGE SCALE GENOMIC DNA]</scope>
    <source>
        <strain evidence="1 2">LMG 8286</strain>
    </source>
</reference>
<evidence type="ECO:0000313" key="1">
    <source>
        <dbReference type="EMBL" id="CAD7286769.1"/>
    </source>
</evidence>
<dbReference type="Proteomes" id="UP000789359">
    <property type="component" value="Unassembled WGS sequence"/>
</dbReference>
<accession>A0ABN7K4E9</accession>
<sequence>MISRVSRVSSATQNTPAILLNTSLPVSIKVTEKTGFNRYNLKFHNRNLSTKSQKQLKVGANYWGEIESANDMIVIKNLYEKPEFNESEFLEDGLSFIENLVTNNTLEWLYERVYKELISANSKESFEIYTNILLALQNNTVHIPFIYSGIFGIFQLKKEASLTRIYLLFSNFAPLIFEIKNGNIIKIQTPFSKVARALKQAFIAEILVGDVKPFWQKQTNIIDLKG</sequence>
<comment type="caution">
    <text evidence="1">The sequence shown here is derived from an EMBL/GenBank/DDBJ whole genome shotgun (WGS) entry which is preliminary data.</text>
</comment>
<dbReference type="EMBL" id="CAJHOE010000001">
    <property type="protein sequence ID" value="CAD7286769.1"/>
    <property type="molecule type" value="Genomic_DNA"/>
</dbReference>
<proteinExistence type="predicted"/>
<name>A0ABN7K4E9_9BACT</name>